<evidence type="ECO:0000313" key="2">
    <source>
        <dbReference type="EMBL" id="MFC4661123.1"/>
    </source>
</evidence>
<proteinExistence type="predicted"/>
<gene>
    <name evidence="2" type="ORF">ACFO3P_02665</name>
</gene>
<evidence type="ECO:0000256" key="1">
    <source>
        <dbReference type="PROSITE-ProRule" id="PRU00420"/>
    </source>
</evidence>
<organism evidence="2 3">
    <name type="scientific">Oceanobacillus aidingensis</name>
    <dbReference type="NCBI Taxonomy" id="645964"/>
    <lineage>
        <taxon>Bacteria</taxon>
        <taxon>Bacillati</taxon>
        <taxon>Bacillota</taxon>
        <taxon>Bacilli</taxon>
        <taxon>Bacillales</taxon>
        <taxon>Bacillaceae</taxon>
        <taxon>Oceanobacillus</taxon>
    </lineage>
</organism>
<dbReference type="SUPFAM" id="SSF141530">
    <property type="entry name" value="PTSIIA/GutA-like"/>
    <property type="match status" value="1"/>
</dbReference>
<sequence>MYQTTIKSIGKDAKAFEAEKMMVLFGDNAPNELADFCYVIDLVSVDEDIAVGDILKLDNVSYQITSVGDAVRKNLNDLGHITLKFDGSTTAGQSGSLYLEEKEIVDVKPGSTITIEK</sequence>
<evidence type="ECO:0000313" key="3">
    <source>
        <dbReference type="Proteomes" id="UP001595988"/>
    </source>
</evidence>
<dbReference type="PROSITE" id="PS51097">
    <property type="entry name" value="PTS_EIIA_TYPE_5"/>
    <property type="match status" value="1"/>
</dbReference>
<dbReference type="RefSeq" id="WP_212928703.1">
    <property type="nucleotide sequence ID" value="NZ_JBHSFT010000002.1"/>
</dbReference>
<dbReference type="PANTHER" id="PTHR40398:SF1">
    <property type="entry name" value="PTS SYSTEM GLUCITOL_SORBITOL-SPECIFIC EIIA COMPONENT"/>
    <property type="match status" value="1"/>
</dbReference>
<protein>
    <submittedName>
        <fullName evidence="2">PTS glucitol/sorbitol transporter subunit IIA</fullName>
    </submittedName>
</protein>
<reference evidence="3" key="1">
    <citation type="journal article" date="2019" name="Int. J. Syst. Evol. Microbiol.">
        <title>The Global Catalogue of Microorganisms (GCM) 10K type strain sequencing project: providing services to taxonomists for standard genome sequencing and annotation.</title>
        <authorList>
            <consortium name="The Broad Institute Genomics Platform"/>
            <consortium name="The Broad Institute Genome Sequencing Center for Infectious Disease"/>
            <person name="Wu L."/>
            <person name="Ma J."/>
        </authorList>
    </citation>
    <scope>NUCLEOTIDE SEQUENCE [LARGE SCALE GENOMIC DNA]</scope>
    <source>
        <strain evidence="3">CCUG 37257</strain>
    </source>
</reference>
<dbReference type="Proteomes" id="UP001595988">
    <property type="component" value="Unassembled WGS sequence"/>
</dbReference>
<accession>A0ABV9JTU4</accession>
<dbReference type="PANTHER" id="PTHR40398">
    <property type="entry name" value="PTS SYSTEM GLUCITOL/SORBITOL-SPECIFIC EIIA COMPONENT"/>
    <property type="match status" value="1"/>
</dbReference>
<keyword evidence="3" id="KW-1185">Reference proteome</keyword>
<comment type="caution">
    <text evidence="2">The sequence shown here is derived from an EMBL/GenBank/DDBJ whole genome shotgun (WGS) entry which is preliminary data.</text>
</comment>
<dbReference type="Gene3D" id="2.40.33.40">
    <property type="entry name" value="Phosphotransferase system, glucitol/sorbitol-specific IIA component"/>
    <property type="match status" value="1"/>
</dbReference>
<name>A0ABV9JTU4_9BACI</name>
<comment type="caution">
    <text evidence="1">Lacks conserved residue(s) required for the propagation of feature annotation.</text>
</comment>
<dbReference type="InterPro" id="IPR004716">
    <property type="entry name" value="PTS_IIA_glucitol/sorbitol-sp"/>
</dbReference>
<dbReference type="EMBL" id="JBHSFT010000002">
    <property type="protein sequence ID" value="MFC4661123.1"/>
    <property type="molecule type" value="Genomic_DNA"/>
</dbReference>
<dbReference type="InterPro" id="IPR036665">
    <property type="entry name" value="PTS_IIA_glucitol/sorbitol_sf"/>
</dbReference>
<dbReference type="Pfam" id="PF03829">
    <property type="entry name" value="PTSIIA_gutA"/>
    <property type="match status" value="1"/>
</dbReference>